<evidence type="ECO:0000313" key="2">
    <source>
        <dbReference type="EMBL" id="MDQ0374362.1"/>
    </source>
</evidence>
<keyword evidence="1" id="KW-0732">Signal</keyword>
<dbReference type="Proteomes" id="UP001239626">
    <property type="component" value="Unassembled WGS sequence"/>
</dbReference>
<gene>
    <name evidence="2" type="ORF">J2X26_002683</name>
</gene>
<feature type="signal peptide" evidence="1">
    <location>
        <begin position="1"/>
        <end position="24"/>
    </location>
</feature>
<comment type="caution">
    <text evidence="2">The sequence shown here is derived from an EMBL/GenBank/DDBJ whole genome shotgun (WGS) entry which is preliminary data.</text>
</comment>
<dbReference type="EMBL" id="JAUSVB010000003">
    <property type="protein sequence ID" value="MDQ0374362.1"/>
    <property type="molecule type" value="Genomic_DNA"/>
</dbReference>
<proteinExistence type="predicted"/>
<protein>
    <submittedName>
        <fullName evidence="2">Copper chaperone CopZ</fullName>
    </submittedName>
</protein>
<name>A0ABU0EHQ8_9CELL</name>
<dbReference type="PROSITE" id="PS51257">
    <property type="entry name" value="PROKAR_LIPOPROTEIN"/>
    <property type="match status" value="1"/>
</dbReference>
<evidence type="ECO:0000256" key="1">
    <source>
        <dbReference type="SAM" id="SignalP"/>
    </source>
</evidence>
<organism evidence="2 3">
    <name type="scientific">Cellulomonas humilata</name>
    <dbReference type="NCBI Taxonomy" id="144055"/>
    <lineage>
        <taxon>Bacteria</taxon>
        <taxon>Bacillati</taxon>
        <taxon>Actinomycetota</taxon>
        <taxon>Actinomycetes</taxon>
        <taxon>Micrococcales</taxon>
        <taxon>Cellulomonadaceae</taxon>
        <taxon>Cellulomonas</taxon>
    </lineage>
</organism>
<dbReference type="RefSeq" id="WP_307492973.1">
    <property type="nucleotide sequence ID" value="NZ_JAUSVB010000003.1"/>
</dbReference>
<keyword evidence="3" id="KW-1185">Reference proteome</keyword>
<evidence type="ECO:0000313" key="3">
    <source>
        <dbReference type="Proteomes" id="UP001239626"/>
    </source>
</evidence>
<feature type="chain" id="PRO_5046352648" evidence="1">
    <location>
        <begin position="25"/>
        <end position="265"/>
    </location>
</feature>
<reference evidence="2 3" key="1">
    <citation type="submission" date="2023-07" db="EMBL/GenBank/DDBJ databases">
        <title>Sorghum-associated microbial communities from plants grown in Nebraska, USA.</title>
        <authorList>
            <person name="Schachtman D."/>
        </authorList>
    </citation>
    <scope>NUCLEOTIDE SEQUENCE [LARGE SCALE GENOMIC DNA]</scope>
    <source>
        <strain evidence="2 3">BE332</strain>
    </source>
</reference>
<sequence>MSHRTALVVALAVTALVAGCAAQASTKPLPPAVPSVARPAPGPLWAYLDQVDVRLATQVNEERTRACVADAGFMYWPDDPNHELMQDTLPFARAWGYGGLSLETETTAELNAAFVRTLSGPDRDRYDAALTDCTPADVEEPAQSWRADPAFADLDVEISSWVLATVDDPRVHVADASWSACMAEAGYDVGSPDEAEEQAAAATRGGTFSDPEVQQAEIALAVADLTCRASTGFTESTRVAWHAVQQEFVDAHQDQLDALVAAHGL</sequence>
<accession>A0ABU0EHQ8</accession>